<reference evidence="4" key="1">
    <citation type="submission" date="2020-08" db="EMBL/GenBank/DDBJ databases">
        <title>Whole genome shotgun sequence of Polymorphospora rubra NBRC 101157.</title>
        <authorList>
            <person name="Komaki H."/>
            <person name="Tamura T."/>
        </authorList>
    </citation>
    <scope>NUCLEOTIDE SEQUENCE</scope>
    <source>
        <strain evidence="4">NBRC 101157</strain>
    </source>
</reference>
<gene>
    <name evidence="4" type="ORF">Prubr_06840</name>
</gene>
<dbReference type="InterPro" id="IPR012816">
    <property type="entry name" value="NADAR"/>
</dbReference>
<dbReference type="Pfam" id="PF08719">
    <property type="entry name" value="NADAR"/>
    <property type="match status" value="1"/>
</dbReference>
<keyword evidence="5" id="KW-1185">Reference proteome</keyword>
<dbReference type="Proteomes" id="UP000680866">
    <property type="component" value="Chromosome"/>
</dbReference>
<dbReference type="KEGG" id="pry:Prubr_06840"/>
<evidence type="ECO:0000256" key="2">
    <source>
        <dbReference type="ARBA" id="ARBA00000751"/>
    </source>
</evidence>
<dbReference type="EMBL" id="AP023359">
    <property type="protein sequence ID" value="BCJ63663.1"/>
    <property type="molecule type" value="Genomic_DNA"/>
</dbReference>
<dbReference type="NCBIfam" id="TIGR02464">
    <property type="entry name" value="ribofla_fusion"/>
    <property type="match status" value="1"/>
</dbReference>
<evidence type="ECO:0000313" key="5">
    <source>
        <dbReference type="Proteomes" id="UP000680866"/>
    </source>
</evidence>
<comment type="catalytic activity">
    <reaction evidence="1">
        <text>5-amino-6-(5-phospho-D-ribosylamino)uracil + H2O = 5,6-diaminouracil + D-ribose 5-phosphate</text>
        <dbReference type="Rhea" id="RHEA:55020"/>
        <dbReference type="ChEBI" id="CHEBI:15377"/>
        <dbReference type="ChEBI" id="CHEBI:46252"/>
        <dbReference type="ChEBI" id="CHEBI:58453"/>
        <dbReference type="ChEBI" id="CHEBI:78346"/>
    </reaction>
</comment>
<evidence type="ECO:0000259" key="3">
    <source>
        <dbReference type="Pfam" id="PF08719"/>
    </source>
</evidence>
<sequence>MQTWAITFGPLACGLVASPLTNLSGIMAPSIPRGCDIRAGIIGGGPSDPYGRLAAMPTRTVDELVAARASGAKVKYLFFWGHQPQRDGSVGAGCLSQWWPAAFTVDGTRYATAEHYMMWSKAMLFGDADAAGRILAAGHPQRAKALGRQVRGFDEAGWAEHRYQIVVAGSVAKFGQHPDLRAYLLGTGDRVLVEASPLDRVWGIGLAADDPRAADPARWRGPNLLGFALMDARDRLWQE</sequence>
<proteinExistence type="predicted"/>
<accession>A0A810MVI5</accession>
<name>A0A810MVI5_9ACTN</name>
<dbReference type="CDD" id="cd15457">
    <property type="entry name" value="NADAR"/>
    <property type="match status" value="1"/>
</dbReference>
<dbReference type="Gene3D" id="1.10.357.40">
    <property type="entry name" value="YbiA-like"/>
    <property type="match status" value="1"/>
</dbReference>
<protein>
    <recommendedName>
        <fullName evidence="3">NADAR domain-containing protein</fullName>
    </recommendedName>
</protein>
<dbReference type="AlphaFoldDB" id="A0A810MVI5"/>
<organism evidence="4 5">
    <name type="scientific">Polymorphospora rubra</name>
    <dbReference type="NCBI Taxonomy" id="338584"/>
    <lineage>
        <taxon>Bacteria</taxon>
        <taxon>Bacillati</taxon>
        <taxon>Actinomycetota</taxon>
        <taxon>Actinomycetes</taxon>
        <taxon>Micromonosporales</taxon>
        <taxon>Micromonosporaceae</taxon>
        <taxon>Polymorphospora</taxon>
    </lineage>
</organism>
<evidence type="ECO:0000256" key="1">
    <source>
        <dbReference type="ARBA" id="ARBA00000022"/>
    </source>
</evidence>
<feature type="domain" description="NADAR" evidence="3">
    <location>
        <begin position="78"/>
        <end position="237"/>
    </location>
</feature>
<evidence type="ECO:0000313" key="4">
    <source>
        <dbReference type="EMBL" id="BCJ63663.1"/>
    </source>
</evidence>
<dbReference type="SUPFAM" id="SSF143990">
    <property type="entry name" value="YbiA-like"/>
    <property type="match status" value="1"/>
</dbReference>
<comment type="catalytic activity">
    <reaction evidence="2">
        <text>2,5-diamino-6-hydroxy-4-(5-phosphoribosylamino)-pyrimidine + H2O = 2,5,6-triamino-4-hydroxypyrimidine + D-ribose 5-phosphate</text>
        <dbReference type="Rhea" id="RHEA:23436"/>
        <dbReference type="ChEBI" id="CHEBI:15377"/>
        <dbReference type="ChEBI" id="CHEBI:58614"/>
        <dbReference type="ChEBI" id="CHEBI:78346"/>
        <dbReference type="ChEBI" id="CHEBI:137796"/>
    </reaction>
</comment>
<dbReference type="InterPro" id="IPR037238">
    <property type="entry name" value="YbiA-like_sf"/>
</dbReference>